<evidence type="ECO:0000256" key="3">
    <source>
        <dbReference type="ARBA" id="ARBA00022989"/>
    </source>
</evidence>
<dbReference type="OrthoDB" id="419711at2759"/>
<protein>
    <submittedName>
        <fullName evidence="6">Uncharacterized protein</fullName>
    </submittedName>
</protein>
<keyword evidence="3 5" id="KW-1133">Transmembrane helix</keyword>
<feature type="transmembrane region" description="Helical" evidence="5">
    <location>
        <begin position="108"/>
        <end position="129"/>
    </location>
</feature>
<keyword evidence="2 5" id="KW-0812">Transmembrane</keyword>
<sequence length="271" mass="31385">MPSFIVRFLKLDRFEPNRIVTSNIVSVRTLTIIRAVELLYVVIALISSWTTAESVASYLKFFTNNCYLGLAGYLCASTLWGIFYLRTPETERATWIKGGSPWWGYTHWLFYSTVVTFSVIVPIVFWTLLASDMSGWTALDLYQNISVHAIDGVFGAVVELVLNRHFLQPIHSFFVAGVMVLYMCLTFIVHKTMGIWVYPFLDWDQGPKCAIYYFGIAVGLFLIFFILYFIHNFRNKRLANRSIRINGDLDREYTQHHSEKDLEDGHRLETI</sequence>
<feature type="transmembrane region" description="Helical" evidence="5">
    <location>
        <begin position="67"/>
        <end position="87"/>
    </location>
</feature>
<dbReference type="AlphaFoldDB" id="A0A9P6LZA1"/>
<dbReference type="GO" id="GO:0012505">
    <property type="term" value="C:endomembrane system"/>
    <property type="evidence" value="ECO:0007669"/>
    <property type="project" value="UniProtKB-SubCell"/>
</dbReference>
<reference evidence="6" key="1">
    <citation type="journal article" date="2020" name="Fungal Divers.">
        <title>Resolving the Mortierellaceae phylogeny through synthesis of multi-gene phylogenetics and phylogenomics.</title>
        <authorList>
            <person name="Vandepol N."/>
            <person name="Liber J."/>
            <person name="Desiro A."/>
            <person name="Na H."/>
            <person name="Kennedy M."/>
            <person name="Barry K."/>
            <person name="Grigoriev I.V."/>
            <person name="Miller A.N."/>
            <person name="O'Donnell K."/>
            <person name="Stajich J.E."/>
            <person name="Bonito G."/>
        </authorList>
    </citation>
    <scope>NUCLEOTIDE SEQUENCE</scope>
    <source>
        <strain evidence="6">CK1249</strain>
    </source>
</reference>
<dbReference type="PANTHER" id="PTHR12242">
    <property type="entry name" value="OS02G0130600 PROTEIN-RELATED"/>
    <property type="match status" value="1"/>
</dbReference>
<evidence type="ECO:0000256" key="1">
    <source>
        <dbReference type="ARBA" id="ARBA00004127"/>
    </source>
</evidence>
<evidence type="ECO:0000256" key="5">
    <source>
        <dbReference type="SAM" id="Phobius"/>
    </source>
</evidence>
<dbReference type="EMBL" id="JAAAHY010000834">
    <property type="protein sequence ID" value="KAF9956496.1"/>
    <property type="molecule type" value="Genomic_DNA"/>
</dbReference>
<dbReference type="InterPro" id="IPR006838">
    <property type="entry name" value="ADTRP_AIG1"/>
</dbReference>
<proteinExistence type="predicted"/>
<feature type="transmembrane region" description="Helical" evidence="5">
    <location>
        <begin position="38"/>
        <end position="61"/>
    </location>
</feature>
<organism evidence="6 7">
    <name type="scientific">Mortierella alpina</name>
    <name type="common">Oleaginous fungus</name>
    <name type="synonym">Mortierella renispora</name>
    <dbReference type="NCBI Taxonomy" id="64518"/>
    <lineage>
        <taxon>Eukaryota</taxon>
        <taxon>Fungi</taxon>
        <taxon>Fungi incertae sedis</taxon>
        <taxon>Mucoromycota</taxon>
        <taxon>Mortierellomycotina</taxon>
        <taxon>Mortierellomycetes</taxon>
        <taxon>Mortierellales</taxon>
        <taxon>Mortierellaceae</taxon>
        <taxon>Mortierella</taxon>
    </lineage>
</organism>
<evidence type="ECO:0000256" key="4">
    <source>
        <dbReference type="ARBA" id="ARBA00023136"/>
    </source>
</evidence>
<evidence type="ECO:0000256" key="2">
    <source>
        <dbReference type="ARBA" id="ARBA00022692"/>
    </source>
</evidence>
<name>A0A9P6LZA1_MORAP</name>
<feature type="transmembrane region" description="Helical" evidence="5">
    <location>
        <begin position="210"/>
        <end position="230"/>
    </location>
</feature>
<dbReference type="GO" id="GO:0016020">
    <property type="term" value="C:membrane"/>
    <property type="evidence" value="ECO:0007669"/>
    <property type="project" value="InterPro"/>
</dbReference>
<gene>
    <name evidence="6" type="ORF">BGZ70_009857</name>
</gene>
<dbReference type="Pfam" id="PF04750">
    <property type="entry name" value="Far-17a_AIG1"/>
    <property type="match status" value="1"/>
</dbReference>
<dbReference type="Proteomes" id="UP000738359">
    <property type="component" value="Unassembled WGS sequence"/>
</dbReference>
<feature type="transmembrane region" description="Helical" evidence="5">
    <location>
        <begin position="174"/>
        <end position="198"/>
    </location>
</feature>
<evidence type="ECO:0000313" key="6">
    <source>
        <dbReference type="EMBL" id="KAF9956496.1"/>
    </source>
</evidence>
<keyword evidence="4 5" id="KW-0472">Membrane</keyword>
<keyword evidence="7" id="KW-1185">Reference proteome</keyword>
<accession>A0A9P6LZA1</accession>
<evidence type="ECO:0000313" key="7">
    <source>
        <dbReference type="Proteomes" id="UP000738359"/>
    </source>
</evidence>
<feature type="transmembrane region" description="Helical" evidence="5">
    <location>
        <begin position="141"/>
        <end position="162"/>
    </location>
</feature>
<dbReference type="PANTHER" id="PTHR12242:SF1">
    <property type="entry name" value="MYND-TYPE DOMAIN-CONTAINING PROTEIN"/>
    <property type="match status" value="1"/>
</dbReference>
<comment type="subcellular location">
    <subcellularLocation>
        <location evidence="1">Endomembrane system</location>
        <topology evidence="1">Multi-pass membrane protein</topology>
    </subcellularLocation>
</comment>
<comment type="caution">
    <text evidence="6">The sequence shown here is derived from an EMBL/GenBank/DDBJ whole genome shotgun (WGS) entry which is preliminary data.</text>
</comment>